<sequence>MHVHMVGPVQPGVDASSPRKAPSTISHPVPPSRIGHTMCRFVHYHEPSANLLQIFHLLSAIQDQEKNFKHPSRR</sequence>
<dbReference type="AlphaFoldDB" id="K1PBN0"/>
<dbReference type="InParanoid" id="K1PBN0"/>
<proteinExistence type="predicted"/>
<protein>
    <submittedName>
        <fullName evidence="1">Uncharacterized protein</fullName>
    </submittedName>
</protein>
<gene>
    <name evidence="1" type="ORF">CGI_10004298</name>
</gene>
<organism evidence="1">
    <name type="scientific">Magallana gigas</name>
    <name type="common">Pacific oyster</name>
    <name type="synonym">Crassostrea gigas</name>
    <dbReference type="NCBI Taxonomy" id="29159"/>
    <lineage>
        <taxon>Eukaryota</taxon>
        <taxon>Metazoa</taxon>
        <taxon>Spiralia</taxon>
        <taxon>Lophotrochozoa</taxon>
        <taxon>Mollusca</taxon>
        <taxon>Bivalvia</taxon>
        <taxon>Autobranchia</taxon>
        <taxon>Pteriomorphia</taxon>
        <taxon>Ostreida</taxon>
        <taxon>Ostreoidea</taxon>
        <taxon>Ostreidae</taxon>
        <taxon>Magallana</taxon>
    </lineage>
</organism>
<evidence type="ECO:0000313" key="1">
    <source>
        <dbReference type="EMBL" id="EKC21212.1"/>
    </source>
</evidence>
<name>K1PBN0_MAGGI</name>
<reference evidence="1" key="1">
    <citation type="journal article" date="2012" name="Nature">
        <title>The oyster genome reveals stress adaptation and complexity of shell formation.</title>
        <authorList>
            <person name="Zhang G."/>
            <person name="Fang X."/>
            <person name="Guo X."/>
            <person name="Li L."/>
            <person name="Luo R."/>
            <person name="Xu F."/>
            <person name="Yang P."/>
            <person name="Zhang L."/>
            <person name="Wang X."/>
            <person name="Qi H."/>
            <person name="Xiong Z."/>
            <person name="Que H."/>
            <person name="Xie Y."/>
            <person name="Holland P.W."/>
            <person name="Paps J."/>
            <person name="Zhu Y."/>
            <person name="Wu F."/>
            <person name="Chen Y."/>
            <person name="Wang J."/>
            <person name="Peng C."/>
            <person name="Meng J."/>
            <person name="Yang L."/>
            <person name="Liu J."/>
            <person name="Wen B."/>
            <person name="Zhang N."/>
            <person name="Huang Z."/>
            <person name="Zhu Q."/>
            <person name="Feng Y."/>
            <person name="Mount A."/>
            <person name="Hedgecock D."/>
            <person name="Xu Z."/>
            <person name="Liu Y."/>
            <person name="Domazet-Loso T."/>
            <person name="Du Y."/>
            <person name="Sun X."/>
            <person name="Zhang S."/>
            <person name="Liu B."/>
            <person name="Cheng P."/>
            <person name="Jiang X."/>
            <person name="Li J."/>
            <person name="Fan D."/>
            <person name="Wang W."/>
            <person name="Fu W."/>
            <person name="Wang T."/>
            <person name="Wang B."/>
            <person name="Zhang J."/>
            <person name="Peng Z."/>
            <person name="Li Y."/>
            <person name="Li N."/>
            <person name="Wang J."/>
            <person name="Chen M."/>
            <person name="He Y."/>
            <person name="Tan F."/>
            <person name="Song X."/>
            <person name="Zheng Q."/>
            <person name="Huang R."/>
            <person name="Yang H."/>
            <person name="Du X."/>
            <person name="Chen L."/>
            <person name="Yang M."/>
            <person name="Gaffney P.M."/>
            <person name="Wang S."/>
            <person name="Luo L."/>
            <person name="She Z."/>
            <person name="Ming Y."/>
            <person name="Huang W."/>
            <person name="Zhang S."/>
            <person name="Huang B."/>
            <person name="Zhang Y."/>
            <person name="Qu T."/>
            <person name="Ni P."/>
            <person name="Miao G."/>
            <person name="Wang J."/>
            <person name="Wang Q."/>
            <person name="Steinberg C.E."/>
            <person name="Wang H."/>
            <person name="Li N."/>
            <person name="Qian L."/>
            <person name="Zhang G."/>
            <person name="Li Y."/>
            <person name="Yang H."/>
            <person name="Liu X."/>
            <person name="Wang J."/>
            <person name="Yin Y."/>
            <person name="Wang J."/>
        </authorList>
    </citation>
    <scope>NUCLEOTIDE SEQUENCE [LARGE SCALE GENOMIC DNA]</scope>
    <source>
        <strain evidence="1">05x7-T-G4-1.051#20</strain>
    </source>
</reference>
<dbReference type="EMBL" id="JH817571">
    <property type="protein sequence ID" value="EKC21212.1"/>
    <property type="molecule type" value="Genomic_DNA"/>
</dbReference>
<accession>K1PBN0</accession>
<dbReference type="HOGENOM" id="CLU_2690250_0_0_1"/>